<accession>A0A5J5J5A1</accession>
<dbReference type="RefSeq" id="WP_150447413.1">
    <property type="nucleotide sequence ID" value="NZ_VYSA01000001.1"/>
</dbReference>
<feature type="transmembrane region" description="Helical" evidence="1">
    <location>
        <begin position="54"/>
        <end position="77"/>
    </location>
</feature>
<keyword evidence="3" id="KW-1185">Reference proteome</keyword>
<sequence length="117" mass="12356">MTETPSAPTRRSAALPVWVIATIAGIFGLLYAYVVWNAATLLAYQASGVLGINGLGWLVLVLAVLFPIIVFAIAFAVGWRRQAIPFAGILLTGLGLVAVFWVNILAYAYAYGGSLLG</sequence>
<dbReference type="AlphaFoldDB" id="A0A5J5J5A1"/>
<gene>
    <name evidence="2" type="ORF">F6B43_02985</name>
</gene>
<evidence type="ECO:0000256" key="1">
    <source>
        <dbReference type="SAM" id="Phobius"/>
    </source>
</evidence>
<organism evidence="2 3">
    <name type="scientific">Microbacterium rhizomatis</name>
    <dbReference type="NCBI Taxonomy" id="1631477"/>
    <lineage>
        <taxon>Bacteria</taxon>
        <taxon>Bacillati</taxon>
        <taxon>Actinomycetota</taxon>
        <taxon>Actinomycetes</taxon>
        <taxon>Micrococcales</taxon>
        <taxon>Microbacteriaceae</taxon>
        <taxon>Microbacterium</taxon>
    </lineage>
</organism>
<keyword evidence="1" id="KW-0472">Membrane</keyword>
<feature type="transmembrane region" description="Helical" evidence="1">
    <location>
        <begin position="12"/>
        <end position="34"/>
    </location>
</feature>
<reference evidence="3" key="1">
    <citation type="submission" date="2019-09" db="EMBL/GenBank/DDBJ databases">
        <title>Mumia zhuanghuii sp. nov. isolated from the intestinal contents of plateau pika (Ochotona curzoniae) in the Qinghai-Tibet plateau of China.</title>
        <authorList>
            <person name="Tian Z."/>
        </authorList>
    </citation>
    <scope>NUCLEOTIDE SEQUENCE [LARGE SCALE GENOMIC DNA]</scope>
    <source>
        <strain evidence="3">JCM 30598</strain>
    </source>
</reference>
<dbReference type="EMBL" id="VYSA01000001">
    <property type="protein sequence ID" value="KAA9110639.1"/>
    <property type="molecule type" value="Genomic_DNA"/>
</dbReference>
<keyword evidence="1" id="KW-0812">Transmembrane</keyword>
<dbReference type="Proteomes" id="UP000325827">
    <property type="component" value="Unassembled WGS sequence"/>
</dbReference>
<evidence type="ECO:0000313" key="2">
    <source>
        <dbReference type="EMBL" id="KAA9110639.1"/>
    </source>
</evidence>
<comment type="caution">
    <text evidence="2">The sequence shown here is derived from an EMBL/GenBank/DDBJ whole genome shotgun (WGS) entry which is preliminary data.</text>
</comment>
<protein>
    <submittedName>
        <fullName evidence="2">Bacitracin resistance protein</fullName>
    </submittedName>
</protein>
<name>A0A5J5J5A1_9MICO</name>
<keyword evidence="1" id="KW-1133">Transmembrane helix</keyword>
<feature type="transmembrane region" description="Helical" evidence="1">
    <location>
        <begin position="89"/>
        <end position="110"/>
    </location>
</feature>
<evidence type="ECO:0000313" key="3">
    <source>
        <dbReference type="Proteomes" id="UP000325827"/>
    </source>
</evidence>
<dbReference type="OrthoDB" id="5116782at2"/>
<proteinExistence type="predicted"/>